<accession>Q4SAS6</accession>
<organism evidence="1">
    <name type="scientific">Tetraodon nigroviridis</name>
    <name type="common">Spotted green pufferfish</name>
    <name type="synonym">Chelonodon nigroviridis</name>
    <dbReference type="NCBI Taxonomy" id="99883"/>
    <lineage>
        <taxon>Eukaryota</taxon>
        <taxon>Metazoa</taxon>
        <taxon>Chordata</taxon>
        <taxon>Craniata</taxon>
        <taxon>Vertebrata</taxon>
        <taxon>Euteleostomi</taxon>
        <taxon>Actinopterygii</taxon>
        <taxon>Neopterygii</taxon>
        <taxon>Teleostei</taxon>
        <taxon>Neoteleostei</taxon>
        <taxon>Acanthomorphata</taxon>
        <taxon>Eupercaria</taxon>
        <taxon>Tetraodontiformes</taxon>
        <taxon>Tetradontoidea</taxon>
        <taxon>Tetraodontidae</taxon>
        <taxon>Tetraodon</taxon>
    </lineage>
</organism>
<feature type="non-terminal residue" evidence="1">
    <location>
        <position position="1"/>
    </location>
</feature>
<dbReference type="KEGG" id="tng:GSTEN00021286G001"/>
<dbReference type="GO" id="GO:0006506">
    <property type="term" value="P:GPI anchor biosynthetic process"/>
    <property type="evidence" value="ECO:0007669"/>
    <property type="project" value="InterPro"/>
</dbReference>
<name>Q4SAS6_TETNG</name>
<protein>
    <submittedName>
        <fullName evidence="1">(spotted green pufferfish) hypothetical protein</fullName>
    </submittedName>
</protein>
<comment type="caution">
    <text evidence="1">The sequence shown here is derived from an EMBL/GenBank/DDBJ whole genome shotgun (WGS) entry which is preliminary data.</text>
</comment>
<proteinExistence type="predicted"/>
<dbReference type="GO" id="GO:0016020">
    <property type="term" value="C:membrane"/>
    <property type="evidence" value="ECO:0007669"/>
    <property type="project" value="InterPro"/>
</dbReference>
<dbReference type="Pfam" id="PF05024">
    <property type="entry name" value="Gpi1"/>
    <property type="match status" value="1"/>
</dbReference>
<dbReference type="EMBL" id="CAAE01014679">
    <property type="protein sequence ID" value="CAG02256.1"/>
    <property type="molecule type" value="Genomic_DNA"/>
</dbReference>
<dbReference type="PANTHER" id="PTHR21329">
    <property type="entry name" value="PHOSPHATIDYLINOSITOL N-ACETYLGLUCOSAMINYLTRANSFERASE SUBUNIT Q-RELATED"/>
    <property type="match status" value="1"/>
</dbReference>
<gene>
    <name evidence="1" type="ORF">GSTENG00021286001</name>
</gene>
<dbReference type="PANTHER" id="PTHR21329:SF3">
    <property type="entry name" value="PHOSPHATIDYLINOSITOL N-ACETYLGLUCOSAMINYLTRANSFERASE SUBUNIT Q"/>
    <property type="match status" value="1"/>
</dbReference>
<reference evidence="1" key="1">
    <citation type="journal article" date="2004" name="Nature">
        <title>Genome duplication in the teleost fish Tetraodon nigroviridis reveals the early vertebrate proto-karyotype.</title>
        <authorList>
            <person name="Jaillon O."/>
            <person name="Aury J.-M."/>
            <person name="Brunet F."/>
            <person name="Petit J.-L."/>
            <person name="Stange-Thomann N."/>
            <person name="Mauceli E."/>
            <person name="Bouneau L."/>
            <person name="Fischer C."/>
            <person name="Ozouf-Costaz C."/>
            <person name="Bernot A."/>
            <person name="Nicaud S."/>
            <person name="Jaffe D."/>
            <person name="Fisher S."/>
            <person name="Lutfalla G."/>
            <person name="Dossat C."/>
            <person name="Segurens B."/>
            <person name="Dasilva C."/>
            <person name="Salanoubat M."/>
            <person name="Levy M."/>
            <person name="Boudet N."/>
            <person name="Castellano S."/>
            <person name="Anthouard V."/>
            <person name="Jubin C."/>
            <person name="Castelli V."/>
            <person name="Katinka M."/>
            <person name="Vacherie B."/>
            <person name="Biemont C."/>
            <person name="Skalli Z."/>
            <person name="Cattolico L."/>
            <person name="Poulain J."/>
            <person name="De Berardinis V."/>
            <person name="Cruaud C."/>
            <person name="Duprat S."/>
            <person name="Brottier P."/>
            <person name="Coutanceau J.-P."/>
            <person name="Gouzy J."/>
            <person name="Parra G."/>
            <person name="Lardier G."/>
            <person name="Chapple C."/>
            <person name="McKernan K.J."/>
            <person name="McEwan P."/>
            <person name="Bosak S."/>
            <person name="Kellis M."/>
            <person name="Volff J.-N."/>
            <person name="Guigo R."/>
            <person name="Zody M.C."/>
            <person name="Mesirov J."/>
            <person name="Lindblad-Toh K."/>
            <person name="Birren B."/>
            <person name="Nusbaum C."/>
            <person name="Kahn D."/>
            <person name="Robinson-Rechavi M."/>
            <person name="Laudet V."/>
            <person name="Schachter V."/>
            <person name="Quetier F."/>
            <person name="Saurin W."/>
            <person name="Scarpelli C."/>
            <person name="Wincker P."/>
            <person name="Lander E.S."/>
            <person name="Weissenbach J."/>
            <person name="Roest Crollius H."/>
        </authorList>
    </citation>
    <scope>NUCLEOTIDE SEQUENCE [LARGE SCALE GENOMIC DNA]</scope>
</reference>
<dbReference type="OrthoDB" id="70250at2759"/>
<evidence type="ECO:0000313" key="1">
    <source>
        <dbReference type="EMBL" id="CAG02256.1"/>
    </source>
</evidence>
<dbReference type="GO" id="GO:0005783">
    <property type="term" value="C:endoplasmic reticulum"/>
    <property type="evidence" value="ECO:0007669"/>
    <property type="project" value="TreeGrafter"/>
</dbReference>
<dbReference type="InterPro" id="IPR007720">
    <property type="entry name" value="PigQ/GPI1"/>
</dbReference>
<sequence length="188" mass="20341">ICQHVAKELVELLQWLMGAPAGLKMNRALDQVLGRLLPVSSSTSGSGTVAAGMVVLPEDLRPLVPLEALQGQEVERAEAEGGLLLLRPGPALHRNSALHHPALPAAHHGSLLPGLHSEGVKFRVLCEEPGTALHLLMEINPLGCSSVVQTYRIPTYSCYPKDSWAALVKKLFVGELIYPWRHKSTKSD</sequence>
<reference evidence="1" key="2">
    <citation type="submission" date="2004-02" db="EMBL/GenBank/DDBJ databases">
        <authorList>
            <consortium name="Genoscope"/>
            <consortium name="Whitehead Institute Centre for Genome Research"/>
        </authorList>
    </citation>
    <scope>NUCLEOTIDE SEQUENCE</scope>
</reference>
<dbReference type="AlphaFoldDB" id="Q4SAS6"/>